<dbReference type="PANTHER" id="PTHR43289">
    <property type="entry name" value="MITOGEN-ACTIVATED PROTEIN KINASE KINASE KINASE 20-RELATED"/>
    <property type="match status" value="1"/>
</dbReference>
<dbReference type="InterPro" id="IPR011009">
    <property type="entry name" value="Kinase-like_dom_sf"/>
</dbReference>
<dbReference type="GO" id="GO:0005524">
    <property type="term" value="F:ATP binding"/>
    <property type="evidence" value="ECO:0007669"/>
    <property type="project" value="UniProtKB-UniRule"/>
</dbReference>
<dbReference type="GO" id="GO:0004674">
    <property type="term" value="F:protein serine/threonine kinase activity"/>
    <property type="evidence" value="ECO:0007669"/>
    <property type="project" value="TreeGrafter"/>
</dbReference>
<sequence length="682" mass="72513">MKGVVTSGDSVDQSIGHYRVLATLGEGGMGVVYLGVAPDGREVAIKVLRPAVAGDATARRRLARETDSMRRVRSANVAEILDADVTAERPYIVTQYVPGRTLEEVVEEEGPLGGSALQRLAAGLAEALSAIHDAGIIHRDLKPANVMLMDGEPIVIDFGIAQAADATRLTATGMVIGTPGYLAPEIIEGEDAGPPSDVHAWAGTVGYAATGRPPFGSGTFESIFYKIMQGRPDLDGVPEALMPVLRAAMARNPAERPEAARLTGLVQRINIDAKAADQTRVDDPPLLDDATRIDDQLRTRPDHGVPLVPPSLADPETVQDAPSPYEPETVQDAASPMGAPVADQETLRDTPPPMPAPVAVQQPKDFVGMLPPAAPPPVPPPAPGPYDRPARAGYPQAGQGRPPARPNQQQNWPPPGDLRRGEQPPQPYDPYRQQVQQRPDQRPGGHQADQQQPDQQRRPERQRPEKPRPDPQEKREHPKPYGWYRVLSLLVLGALVAFANIAPLLAVAVTIVGVLMLRAGDKAAKGMEGRRTRRGPRSGDAVGAAFRTPLHLPGAVMTTALLSGLAVFAGAIVLGVFMFAYPSMSASKAVAYASMIVIGLLALAPGSGAPRRQLARVWGALLPRAEAALAGVLVLGIFTAVLAVLSQKQPPDTTPLDGMSNSLNDIRGRVEDLLRGRIPFIG</sequence>
<dbReference type="SMART" id="SM00220">
    <property type="entry name" value="S_TKc"/>
    <property type="match status" value="1"/>
</dbReference>
<organism evidence="9 10">
    <name type="scientific">Actinomadura harenae</name>
    <dbReference type="NCBI Taxonomy" id="2483351"/>
    <lineage>
        <taxon>Bacteria</taxon>
        <taxon>Bacillati</taxon>
        <taxon>Actinomycetota</taxon>
        <taxon>Actinomycetes</taxon>
        <taxon>Streptosporangiales</taxon>
        <taxon>Thermomonosporaceae</taxon>
        <taxon>Actinomadura</taxon>
    </lineage>
</organism>
<evidence type="ECO:0000313" key="10">
    <source>
        <dbReference type="Proteomes" id="UP000282674"/>
    </source>
</evidence>
<feature type="compositionally biased region" description="Low complexity" evidence="6">
    <location>
        <begin position="429"/>
        <end position="438"/>
    </location>
</feature>
<dbReference type="PROSITE" id="PS50011">
    <property type="entry name" value="PROTEIN_KINASE_DOM"/>
    <property type="match status" value="1"/>
</dbReference>
<dbReference type="PROSITE" id="PS00107">
    <property type="entry name" value="PROTEIN_KINASE_ATP"/>
    <property type="match status" value="1"/>
</dbReference>
<feature type="compositionally biased region" description="Basic and acidic residues" evidence="6">
    <location>
        <begin position="455"/>
        <end position="478"/>
    </location>
</feature>
<dbReference type="InterPro" id="IPR000719">
    <property type="entry name" value="Prot_kinase_dom"/>
</dbReference>
<evidence type="ECO:0000313" key="9">
    <source>
        <dbReference type="EMBL" id="RMI43830.1"/>
    </source>
</evidence>
<keyword evidence="10" id="KW-1185">Reference proteome</keyword>
<feature type="region of interest" description="Disordered" evidence="6">
    <location>
        <begin position="296"/>
        <end position="478"/>
    </location>
</feature>
<dbReference type="Gene3D" id="1.10.510.10">
    <property type="entry name" value="Transferase(Phosphotransferase) domain 1"/>
    <property type="match status" value="1"/>
</dbReference>
<reference evidence="9 10" key="1">
    <citation type="submission" date="2018-10" db="EMBL/GenBank/DDBJ databases">
        <title>Isolation from soil.</title>
        <authorList>
            <person name="Hu J."/>
        </authorList>
    </citation>
    <scope>NUCLEOTIDE SEQUENCE [LARGE SCALE GENOMIC DNA]</scope>
    <source>
        <strain evidence="9 10">NEAU-Ht49</strain>
    </source>
</reference>
<dbReference type="Gene3D" id="3.30.200.20">
    <property type="entry name" value="Phosphorylase Kinase, domain 1"/>
    <property type="match status" value="1"/>
</dbReference>
<evidence type="ECO:0000259" key="8">
    <source>
        <dbReference type="PROSITE" id="PS50011"/>
    </source>
</evidence>
<dbReference type="OrthoDB" id="9762169at2"/>
<feature type="transmembrane region" description="Helical" evidence="7">
    <location>
        <begin position="484"/>
        <end position="517"/>
    </location>
</feature>
<comment type="caution">
    <text evidence="9">The sequence shown here is derived from an EMBL/GenBank/DDBJ whole genome shotgun (WGS) entry which is preliminary data.</text>
</comment>
<feature type="compositionally biased region" description="Pro residues" evidence="6">
    <location>
        <begin position="372"/>
        <end position="386"/>
    </location>
</feature>
<evidence type="ECO:0000256" key="7">
    <source>
        <dbReference type="SAM" id="Phobius"/>
    </source>
</evidence>
<dbReference type="InterPro" id="IPR017441">
    <property type="entry name" value="Protein_kinase_ATP_BS"/>
</dbReference>
<feature type="transmembrane region" description="Helical" evidence="7">
    <location>
        <begin position="555"/>
        <end position="577"/>
    </location>
</feature>
<dbReference type="Proteomes" id="UP000282674">
    <property type="component" value="Unassembled WGS sequence"/>
</dbReference>
<dbReference type="PANTHER" id="PTHR43289:SF34">
    <property type="entry name" value="SERINE_THREONINE-PROTEIN KINASE YBDM-RELATED"/>
    <property type="match status" value="1"/>
</dbReference>
<dbReference type="RefSeq" id="WP_122195054.1">
    <property type="nucleotide sequence ID" value="NZ_JBHSKC010000018.1"/>
</dbReference>
<name>A0A3M2M416_9ACTN</name>
<dbReference type="PROSITE" id="PS00108">
    <property type="entry name" value="PROTEIN_KINASE_ST"/>
    <property type="match status" value="1"/>
</dbReference>
<keyword evidence="1" id="KW-0808">Transferase</keyword>
<dbReference type="AlphaFoldDB" id="A0A3M2M416"/>
<evidence type="ECO:0000256" key="5">
    <source>
        <dbReference type="PROSITE-ProRule" id="PRU10141"/>
    </source>
</evidence>
<dbReference type="EMBL" id="RFFG01000023">
    <property type="protein sequence ID" value="RMI43830.1"/>
    <property type="molecule type" value="Genomic_DNA"/>
</dbReference>
<feature type="domain" description="Protein kinase" evidence="8">
    <location>
        <begin position="18"/>
        <end position="269"/>
    </location>
</feature>
<keyword evidence="3" id="KW-0418">Kinase</keyword>
<evidence type="ECO:0000256" key="4">
    <source>
        <dbReference type="ARBA" id="ARBA00022840"/>
    </source>
</evidence>
<proteinExistence type="predicted"/>
<keyword evidence="2 5" id="KW-0547">Nucleotide-binding</keyword>
<keyword evidence="7" id="KW-0472">Membrane</keyword>
<feature type="binding site" evidence="5">
    <location>
        <position position="46"/>
    </location>
    <ligand>
        <name>ATP</name>
        <dbReference type="ChEBI" id="CHEBI:30616"/>
    </ligand>
</feature>
<keyword evidence="7" id="KW-1133">Transmembrane helix</keyword>
<evidence type="ECO:0000256" key="1">
    <source>
        <dbReference type="ARBA" id="ARBA00022679"/>
    </source>
</evidence>
<dbReference type="InterPro" id="IPR008271">
    <property type="entry name" value="Ser/Thr_kinase_AS"/>
</dbReference>
<accession>A0A3M2M416</accession>
<dbReference type="Pfam" id="PF00069">
    <property type="entry name" value="Pkinase"/>
    <property type="match status" value="1"/>
</dbReference>
<dbReference type="CDD" id="cd14014">
    <property type="entry name" value="STKc_PknB_like"/>
    <property type="match status" value="1"/>
</dbReference>
<evidence type="ECO:0000256" key="6">
    <source>
        <dbReference type="SAM" id="MobiDB-lite"/>
    </source>
</evidence>
<gene>
    <name evidence="9" type="ORF">EBO15_15320</name>
</gene>
<evidence type="ECO:0000256" key="2">
    <source>
        <dbReference type="ARBA" id="ARBA00022741"/>
    </source>
</evidence>
<dbReference type="SUPFAM" id="SSF56112">
    <property type="entry name" value="Protein kinase-like (PK-like)"/>
    <property type="match status" value="1"/>
</dbReference>
<protein>
    <recommendedName>
        <fullName evidence="8">Protein kinase domain-containing protein</fullName>
    </recommendedName>
</protein>
<feature type="transmembrane region" description="Helical" evidence="7">
    <location>
        <begin position="589"/>
        <end position="607"/>
    </location>
</feature>
<keyword evidence="4 5" id="KW-0067">ATP-binding</keyword>
<evidence type="ECO:0000256" key="3">
    <source>
        <dbReference type="ARBA" id="ARBA00022777"/>
    </source>
</evidence>
<feature type="transmembrane region" description="Helical" evidence="7">
    <location>
        <begin position="627"/>
        <end position="645"/>
    </location>
</feature>
<keyword evidence="7" id="KW-0812">Transmembrane</keyword>